<dbReference type="InterPro" id="IPR010982">
    <property type="entry name" value="Lambda_DNA-bd_dom_sf"/>
</dbReference>
<dbReference type="GO" id="GO:0003677">
    <property type="term" value="F:DNA binding"/>
    <property type="evidence" value="ECO:0007669"/>
    <property type="project" value="InterPro"/>
</dbReference>
<dbReference type="PROSITE" id="PS50943">
    <property type="entry name" value="HTH_CROC1"/>
    <property type="match status" value="1"/>
</dbReference>
<dbReference type="PIRSF" id="PIRSF005978">
    <property type="entry name" value="HTH_MJ0621_prd"/>
    <property type="match status" value="1"/>
</dbReference>
<sequence length="176" mass="19166">MSTADNIVAELFTHNKELHDLLSKAMKQRLGVSTGEFSEKSGIPTSTLYKILSGERDPNLRTFRKIINTIREIETGRAKKKKKFIAIICSRGCLEVLEKTTVNTGKETFDVKEYSVTSIEEAIIGAIKAEEDGASALVCAPIVSSTVEKVVNIPVVTIRPSSSVARAIELAAKKVS</sequence>
<protein>
    <recommendedName>
        <fullName evidence="1">HTH cro/C1-type domain-containing protein</fullName>
    </recommendedName>
</protein>
<evidence type="ECO:0000313" key="2">
    <source>
        <dbReference type="EMBL" id="QNO42926.1"/>
    </source>
</evidence>
<organism evidence="2">
    <name type="scientific">Candidatus Methanogaster sp. ANME-2c ERB4</name>
    <dbReference type="NCBI Taxonomy" id="2759911"/>
    <lineage>
        <taxon>Archaea</taxon>
        <taxon>Methanobacteriati</taxon>
        <taxon>Methanobacteriota</taxon>
        <taxon>Stenosarchaea group</taxon>
        <taxon>Methanomicrobia</taxon>
        <taxon>Methanosarcinales</taxon>
        <taxon>ANME-2 cluster</taxon>
        <taxon>Candidatus Methanogasteraceae</taxon>
        <taxon>Candidatus Methanogaster</taxon>
    </lineage>
</organism>
<feature type="domain" description="HTH cro/C1-type" evidence="1">
    <location>
        <begin position="22"/>
        <end position="66"/>
    </location>
</feature>
<dbReference type="SUPFAM" id="SSF159800">
    <property type="entry name" value="PrpR receptor domain-like"/>
    <property type="match status" value="1"/>
</dbReference>
<proteinExistence type="predicted"/>
<dbReference type="AlphaFoldDB" id="A0A7G9Y4J2"/>
<dbReference type="Pfam" id="PF01381">
    <property type="entry name" value="HTH_3"/>
    <property type="match status" value="1"/>
</dbReference>
<gene>
    <name evidence="2" type="ORF">FPLJOMBM_00017</name>
</gene>
<dbReference type="InterPro" id="IPR001387">
    <property type="entry name" value="Cro/C1-type_HTH"/>
</dbReference>
<dbReference type="SUPFAM" id="SSF47413">
    <property type="entry name" value="lambda repressor-like DNA-binding domains"/>
    <property type="match status" value="1"/>
</dbReference>
<dbReference type="SMART" id="SM00530">
    <property type="entry name" value="HTH_XRE"/>
    <property type="match status" value="1"/>
</dbReference>
<accession>A0A7G9Y4J2</accession>
<reference evidence="2" key="1">
    <citation type="submission" date="2020-06" db="EMBL/GenBank/DDBJ databases">
        <title>Unique genomic features of the anaerobic methanotrophic archaea.</title>
        <authorList>
            <person name="Chadwick G.L."/>
            <person name="Skennerton C.T."/>
            <person name="Laso-Perez R."/>
            <person name="Leu A.O."/>
            <person name="Speth D.R."/>
            <person name="Yu H."/>
            <person name="Morgan-Lang C."/>
            <person name="Hatzenpichler R."/>
            <person name="Goudeau D."/>
            <person name="Malmstrom R."/>
            <person name="Brazelton W.J."/>
            <person name="Woyke T."/>
            <person name="Hallam S.J."/>
            <person name="Tyson G.W."/>
            <person name="Wegener G."/>
            <person name="Boetius A."/>
            <person name="Orphan V."/>
        </authorList>
    </citation>
    <scope>NUCLEOTIDE SEQUENCE</scope>
</reference>
<name>A0A7G9Y4J2_9EURY</name>
<dbReference type="Gene3D" id="1.10.260.40">
    <property type="entry name" value="lambda repressor-like DNA-binding domains"/>
    <property type="match status" value="1"/>
</dbReference>
<dbReference type="CDD" id="cd00093">
    <property type="entry name" value="HTH_XRE"/>
    <property type="match status" value="1"/>
</dbReference>
<dbReference type="EMBL" id="MT630781">
    <property type="protein sequence ID" value="QNO42926.1"/>
    <property type="molecule type" value="Genomic_DNA"/>
</dbReference>
<dbReference type="InterPro" id="IPR016472">
    <property type="entry name" value="Tscrpt_reg_MJ0621_prd"/>
</dbReference>
<evidence type="ECO:0000259" key="1">
    <source>
        <dbReference type="PROSITE" id="PS50943"/>
    </source>
</evidence>